<organism evidence="7 8">
    <name type="scientific">Salinispora tropica (strain ATCC BAA-916 / DSM 44818 / JCM 13857 / NBRC 105044 / CNB-440)</name>
    <dbReference type="NCBI Taxonomy" id="369723"/>
    <lineage>
        <taxon>Bacteria</taxon>
        <taxon>Bacillati</taxon>
        <taxon>Actinomycetota</taxon>
        <taxon>Actinomycetes</taxon>
        <taxon>Micromonosporales</taxon>
        <taxon>Micromonosporaceae</taxon>
        <taxon>Salinispora</taxon>
    </lineage>
</organism>
<comment type="subcellular location">
    <subcellularLocation>
        <location evidence="1">Membrane</location>
        <topology evidence="1">Multi-pass membrane protein</topology>
    </subcellularLocation>
</comment>
<dbReference type="RefSeq" id="WP_012013525.1">
    <property type="nucleotide sequence ID" value="NC_009380.1"/>
</dbReference>
<evidence type="ECO:0000256" key="2">
    <source>
        <dbReference type="ARBA" id="ARBA00022692"/>
    </source>
</evidence>
<dbReference type="eggNOG" id="ENOG50342GG">
    <property type="taxonomic scope" value="Bacteria"/>
</dbReference>
<evidence type="ECO:0000256" key="1">
    <source>
        <dbReference type="ARBA" id="ARBA00004141"/>
    </source>
</evidence>
<evidence type="ECO:0000313" key="7">
    <source>
        <dbReference type="EMBL" id="ABP54744.1"/>
    </source>
</evidence>
<dbReference type="GO" id="GO:0016020">
    <property type="term" value="C:membrane"/>
    <property type="evidence" value="ECO:0007669"/>
    <property type="project" value="UniProtKB-SubCell"/>
</dbReference>
<dbReference type="Proteomes" id="UP000000235">
    <property type="component" value="Chromosome"/>
</dbReference>
<dbReference type="KEGG" id="stp:Strop_2294"/>
<reference evidence="8" key="1">
    <citation type="journal article" date="2007" name="Proc. Natl. Acad. Sci. U.S.A.">
        <title>Genome sequencing reveals complex secondary metabolome in the marine actinomycete Salinispora tropica.</title>
        <authorList>
            <person name="Udwary D.W."/>
            <person name="Zeigler L."/>
            <person name="Asolkar R.N."/>
            <person name="Singan V."/>
            <person name="Lapidus A."/>
            <person name="Fenical W."/>
            <person name="Jensen P.R."/>
            <person name="Moore B.S."/>
        </authorList>
    </citation>
    <scope>NUCLEOTIDE SEQUENCE [LARGE SCALE GENOMIC DNA]</scope>
    <source>
        <strain evidence="8">ATCC BAA-916 / DSM 44818 / CNB-440</strain>
    </source>
</reference>
<keyword evidence="4 5" id="KW-0472">Membrane</keyword>
<keyword evidence="3 5" id="KW-1133">Transmembrane helix</keyword>
<dbReference type="EMBL" id="CP000667">
    <property type="protein sequence ID" value="ABP54744.1"/>
    <property type="molecule type" value="Genomic_DNA"/>
</dbReference>
<evidence type="ECO:0000313" key="8">
    <source>
        <dbReference type="Proteomes" id="UP000000235"/>
    </source>
</evidence>
<sequence length="142" mass="15338">MWLRAVLGAILTTMGVGQLASWPAMPDILAAYEFAPAAALPWFAAVVILAELTSGLWLLTRPRSCALTPVWIYTAVAVIWAGLAAQAFGRGLTVDNCGCFGRFLTQRLGWFVLLQDALLLIYAGLMLRATRKARTRAAGATR</sequence>
<keyword evidence="8" id="KW-1185">Reference proteome</keyword>
<dbReference type="UniPathway" id="UPA00895"/>
<feature type="transmembrane region" description="Helical" evidence="5">
    <location>
        <begin position="70"/>
        <end position="88"/>
    </location>
</feature>
<protein>
    <recommendedName>
        <fullName evidence="6">Methylamine utilisation protein MauE domain-containing protein</fullName>
    </recommendedName>
</protein>
<dbReference type="AlphaFoldDB" id="A4X794"/>
<dbReference type="GO" id="GO:0030416">
    <property type="term" value="P:methylamine metabolic process"/>
    <property type="evidence" value="ECO:0007669"/>
    <property type="project" value="InterPro"/>
</dbReference>
<evidence type="ECO:0000259" key="6">
    <source>
        <dbReference type="Pfam" id="PF07291"/>
    </source>
</evidence>
<gene>
    <name evidence="7" type="ordered locus">Strop_2294</name>
</gene>
<dbReference type="InterPro" id="IPR009908">
    <property type="entry name" value="Methylamine_util_MauE"/>
</dbReference>
<accession>A4X794</accession>
<evidence type="ECO:0000256" key="5">
    <source>
        <dbReference type="SAM" id="Phobius"/>
    </source>
</evidence>
<evidence type="ECO:0000256" key="4">
    <source>
        <dbReference type="ARBA" id="ARBA00023136"/>
    </source>
</evidence>
<dbReference type="HOGENOM" id="CLU_1694482_0_0_11"/>
<feature type="transmembrane region" description="Helical" evidence="5">
    <location>
        <begin position="40"/>
        <end position="58"/>
    </location>
</feature>
<proteinExistence type="predicted"/>
<dbReference type="PATRIC" id="fig|369723.5.peg.2357"/>
<feature type="domain" description="Methylamine utilisation protein MauE" evidence="6">
    <location>
        <begin position="2"/>
        <end position="127"/>
    </location>
</feature>
<dbReference type="Pfam" id="PF07291">
    <property type="entry name" value="MauE"/>
    <property type="match status" value="1"/>
</dbReference>
<feature type="transmembrane region" description="Helical" evidence="5">
    <location>
        <begin position="108"/>
        <end position="127"/>
    </location>
</feature>
<name>A4X794_SALTO</name>
<keyword evidence="2 5" id="KW-0812">Transmembrane</keyword>
<evidence type="ECO:0000256" key="3">
    <source>
        <dbReference type="ARBA" id="ARBA00022989"/>
    </source>
</evidence>